<evidence type="ECO:0000256" key="3">
    <source>
        <dbReference type="ARBA" id="ARBA00022578"/>
    </source>
</evidence>
<sequence length="268" mass="31004">FKSKHSNRKSYTTNFTNGNITVDFDRGRIKLPKLKMVKIKLHRKFSGQIKVATISKVPSGKYYVSVLVETEHSPLVKINGKIGLDLGIKNLCITSDGKKYENPKTIKKHEKKLTKLQRQLVNKIKGSGNYQKKRKQTALCYEKITNTRKDYLHKISSEIINENQVIVSENLQIKNMVKNHNLAKSVSDASWYELTRQLEYKSKWNGRTYIKIDRFYASSQLCFSCGYKNTNVKDLKVRDWICPFCNTKHDRDINAAKNILAEGLRKVV</sequence>
<evidence type="ECO:0000313" key="9">
    <source>
        <dbReference type="Proteomes" id="UP000005039"/>
    </source>
</evidence>
<evidence type="ECO:0000256" key="4">
    <source>
        <dbReference type="ARBA" id="ARBA00023125"/>
    </source>
</evidence>
<comment type="similarity">
    <text evidence="1">In the C-terminal section; belongs to the transposase 35 family.</text>
</comment>
<dbReference type="InterPro" id="IPR001959">
    <property type="entry name" value="Transposase"/>
</dbReference>
<accession>I0RC10</accession>
<feature type="domain" description="Probable transposase IS891/IS1136/IS1341" evidence="6">
    <location>
        <begin position="66"/>
        <end position="179"/>
    </location>
</feature>
<evidence type="ECO:0000259" key="6">
    <source>
        <dbReference type="Pfam" id="PF01385"/>
    </source>
</evidence>
<evidence type="ECO:0000313" key="8">
    <source>
        <dbReference type="EMBL" id="EIC97218.1"/>
    </source>
</evidence>
<dbReference type="GO" id="GO:0003677">
    <property type="term" value="F:DNA binding"/>
    <property type="evidence" value="ECO:0007669"/>
    <property type="project" value="UniProtKB-KW"/>
</dbReference>
<protein>
    <submittedName>
        <fullName evidence="8">Transposase, IS605 OrfB family</fullName>
    </submittedName>
</protein>
<dbReference type="EMBL" id="AJGH01000003">
    <property type="protein sequence ID" value="EIC97218.1"/>
    <property type="molecule type" value="Genomic_DNA"/>
</dbReference>
<comment type="caution">
    <text evidence="8">The sequence shown here is derived from an EMBL/GenBank/DDBJ whole genome shotgun (WGS) entry which is preliminary data.</text>
</comment>
<keyword evidence="9" id="KW-1185">Reference proteome</keyword>
<dbReference type="NCBIfam" id="TIGR01766">
    <property type="entry name" value="IS200/IS605 family accessory protein TnpB-like domain"/>
    <property type="match status" value="1"/>
</dbReference>
<organism evidence="8 9">
    <name type="scientific">Lachnoanaerobaculum saburreum F0468</name>
    <dbReference type="NCBI Taxonomy" id="1095750"/>
    <lineage>
        <taxon>Bacteria</taxon>
        <taxon>Bacillati</taxon>
        <taxon>Bacillota</taxon>
        <taxon>Clostridia</taxon>
        <taxon>Lachnospirales</taxon>
        <taxon>Lachnospiraceae</taxon>
        <taxon>Lachnoanaerobaculum</taxon>
    </lineage>
</organism>
<feature type="domain" description="Cas12f1-like TNB" evidence="7">
    <location>
        <begin position="191"/>
        <end position="259"/>
    </location>
</feature>
<evidence type="ECO:0000256" key="5">
    <source>
        <dbReference type="ARBA" id="ARBA00023172"/>
    </source>
</evidence>
<dbReference type="eggNOG" id="COG0675">
    <property type="taxonomic scope" value="Bacteria"/>
</dbReference>
<feature type="non-terminal residue" evidence="8">
    <location>
        <position position="1"/>
    </location>
</feature>
<gene>
    <name evidence="8" type="ORF">HMPREF9970_0798</name>
</gene>
<dbReference type="InterPro" id="IPR010095">
    <property type="entry name" value="Cas12f1-like_TNB"/>
</dbReference>
<dbReference type="AlphaFoldDB" id="I0RC10"/>
<reference evidence="8 9" key="1">
    <citation type="submission" date="2012-03" db="EMBL/GenBank/DDBJ databases">
        <authorList>
            <person name="Durkin A.S."/>
            <person name="McCorrison J."/>
            <person name="Torralba M."/>
            <person name="Gillis M."/>
            <person name="Methe B."/>
            <person name="Sutton G."/>
            <person name="Nelson K.E."/>
        </authorList>
    </citation>
    <scope>NUCLEOTIDE SEQUENCE [LARGE SCALE GENOMIC DNA]</scope>
    <source>
        <strain evidence="8 9">F0468</strain>
    </source>
</reference>
<comment type="similarity">
    <text evidence="2">In the N-terminal section; belongs to the transposase 2 family.</text>
</comment>
<dbReference type="PANTHER" id="PTHR30405:SF25">
    <property type="entry name" value="RNA-GUIDED DNA ENDONUCLEASE INSQ-RELATED"/>
    <property type="match status" value="1"/>
</dbReference>
<evidence type="ECO:0000256" key="1">
    <source>
        <dbReference type="ARBA" id="ARBA00008761"/>
    </source>
</evidence>
<dbReference type="GO" id="GO:0032196">
    <property type="term" value="P:transposition"/>
    <property type="evidence" value="ECO:0007669"/>
    <property type="project" value="UniProtKB-KW"/>
</dbReference>
<dbReference type="InterPro" id="IPR051399">
    <property type="entry name" value="RNA-guided_DNA_endo/Transpos"/>
</dbReference>
<evidence type="ECO:0000259" key="7">
    <source>
        <dbReference type="Pfam" id="PF07282"/>
    </source>
</evidence>
<dbReference type="GO" id="GO:0006310">
    <property type="term" value="P:DNA recombination"/>
    <property type="evidence" value="ECO:0007669"/>
    <property type="project" value="UniProtKB-KW"/>
</dbReference>
<keyword evidence="3" id="KW-0815">Transposition</keyword>
<dbReference type="Pfam" id="PF07282">
    <property type="entry name" value="Cas12f1-like_TNB"/>
    <property type="match status" value="1"/>
</dbReference>
<dbReference type="PATRIC" id="fig|1095750.3.peg.51"/>
<dbReference type="RefSeq" id="WP_008752747.1">
    <property type="nucleotide sequence ID" value="NZ_AJGH01000003.1"/>
</dbReference>
<dbReference type="Proteomes" id="UP000005039">
    <property type="component" value="Unassembled WGS sequence"/>
</dbReference>
<dbReference type="OrthoDB" id="1551477at2"/>
<name>I0RC10_9FIRM</name>
<evidence type="ECO:0000256" key="2">
    <source>
        <dbReference type="ARBA" id="ARBA00011044"/>
    </source>
</evidence>
<dbReference type="Pfam" id="PF01385">
    <property type="entry name" value="OrfB_IS605"/>
    <property type="match status" value="1"/>
</dbReference>
<dbReference type="NCBIfam" id="NF040570">
    <property type="entry name" value="guided_TnpB"/>
    <property type="match status" value="1"/>
</dbReference>
<keyword evidence="5" id="KW-0233">DNA recombination</keyword>
<keyword evidence="4" id="KW-0238">DNA-binding</keyword>
<proteinExistence type="inferred from homology"/>
<dbReference type="PANTHER" id="PTHR30405">
    <property type="entry name" value="TRANSPOSASE"/>
    <property type="match status" value="1"/>
</dbReference>